<keyword evidence="4 6" id="KW-1133">Transmembrane helix</keyword>
<protein>
    <submittedName>
        <fullName evidence="7">MFS transporter, putative</fullName>
    </submittedName>
</protein>
<dbReference type="KEGG" id="maw:19247395"/>
<dbReference type="EMBL" id="GL698486">
    <property type="protein sequence ID" value="EFY90968.1"/>
    <property type="molecule type" value="Genomic_DNA"/>
</dbReference>
<keyword evidence="2" id="KW-0813">Transport</keyword>
<dbReference type="PANTHER" id="PTHR43791:SF74">
    <property type="entry name" value="TRANSPORTER, PUTATIVE (AFU_ORTHOLOGUE AFUA_1G17530)-RELATED"/>
    <property type="match status" value="1"/>
</dbReference>
<keyword evidence="8" id="KW-1185">Reference proteome</keyword>
<feature type="transmembrane region" description="Helical" evidence="6">
    <location>
        <begin position="52"/>
        <end position="72"/>
    </location>
</feature>
<dbReference type="GO" id="GO:0016020">
    <property type="term" value="C:membrane"/>
    <property type="evidence" value="ECO:0007669"/>
    <property type="project" value="UniProtKB-SubCell"/>
</dbReference>
<accession>E9DZN6</accession>
<evidence type="ECO:0000256" key="4">
    <source>
        <dbReference type="ARBA" id="ARBA00022989"/>
    </source>
</evidence>
<proteinExistence type="predicted"/>
<dbReference type="GeneID" id="19247395"/>
<sequence length="286" mass="31904">MAWIVSRQKKSSPQKHRLLPRLTTGPTDDLSHVQLCATYALQYYDKAILSQAAIFGLKYSWATLIFYFGYIAGTYPLSFLAQKYPPRLVCTGICLVWAVVVLTTPACRSYQGLLVNCFFLGLIESGVSPIFMLVVSLWYTHSEQVLRSSYWYSSSGGSLLVSPLINYGLGHISGGSPHPWQYMYLIAGAITFLWGVVLWWVFPNTPHNAKGFKEEERKLLEERVRANNAGAENNLFKSYQLREALTDYLWGIITLSTVSCTGSGVVTAFGSIIFNGMDSTSSHLCC</sequence>
<feature type="transmembrane region" description="Helical" evidence="6">
    <location>
        <begin position="248"/>
        <end position="274"/>
    </location>
</feature>
<evidence type="ECO:0000256" key="6">
    <source>
        <dbReference type="SAM" id="Phobius"/>
    </source>
</evidence>
<evidence type="ECO:0000256" key="3">
    <source>
        <dbReference type="ARBA" id="ARBA00022692"/>
    </source>
</evidence>
<evidence type="ECO:0000313" key="8">
    <source>
        <dbReference type="Proteomes" id="UP000002499"/>
    </source>
</evidence>
<evidence type="ECO:0000256" key="1">
    <source>
        <dbReference type="ARBA" id="ARBA00004141"/>
    </source>
</evidence>
<gene>
    <name evidence="7" type="ORF">MAC_03084</name>
</gene>
<evidence type="ECO:0000256" key="5">
    <source>
        <dbReference type="ARBA" id="ARBA00023136"/>
    </source>
</evidence>
<dbReference type="Gene3D" id="1.20.1250.20">
    <property type="entry name" value="MFS general substrate transporter like domains"/>
    <property type="match status" value="1"/>
</dbReference>
<dbReference type="Proteomes" id="UP000002499">
    <property type="component" value="Unassembled WGS sequence"/>
</dbReference>
<dbReference type="InterPro" id="IPR036259">
    <property type="entry name" value="MFS_trans_sf"/>
</dbReference>
<feature type="transmembrane region" description="Helical" evidence="6">
    <location>
        <begin position="84"/>
        <end position="102"/>
    </location>
</feature>
<keyword evidence="5 6" id="KW-0472">Membrane</keyword>
<dbReference type="PANTHER" id="PTHR43791">
    <property type="entry name" value="PERMEASE-RELATED"/>
    <property type="match status" value="1"/>
</dbReference>
<name>E9DZN6_METAQ</name>
<comment type="subcellular location">
    <subcellularLocation>
        <location evidence="1">Membrane</location>
        <topology evidence="1">Multi-pass membrane protein</topology>
    </subcellularLocation>
</comment>
<dbReference type="InParanoid" id="E9DZN6"/>
<dbReference type="GO" id="GO:0022857">
    <property type="term" value="F:transmembrane transporter activity"/>
    <property type="evidence" value="ECO:0007669"/>
    <property type="project" value="InterPro"/>
</dbReference>
<dbReference type="SUPFAM" id="SSF103473">
    <property type="entry name" value="MFS general substrate transporter"/>
    <property type="match status" value="1"/>
</dbReference>
<dbReference type="HOGENOM" id="CLU_001265_0_2_1"/>
<dbReference type="OMA" id="WASYCIS"/>
<dbReference type="AlphaFoldDB" id="E9DZN6"/>
<dbReference type="eggNOG" id="KOG2533">
    <property type="taxonomic scope" value="Eukaryota"/>
</dbReference>
<dbReference type="OrthoDB" id="1932925at2759"/>
<organism evidence="8">
    <name type="scientific">Metarhizium acridum (strain CQMa 102)</name>
    <dbReference type="NCBI Taxonomy" id="655827"/>
    <lineage>
        <taxon>Eukaryota</taxon>
        <taxon>Fungi</taxon>
        <taxon>Dikarya</taxon>
        <taxon>Ascomycota</taxon>
        <taxon>Pezizomycotina</taxon>
        <taxon>Sordariomycetes</taxon>
        <taxon>Hypocreomycetidae</taxon>
        <taxon>Hypocreales</taxon>
        <taxon>Clavicipitaceae</taxon>
        <taxon>Metarhizium</taxon>
    </lineage>
</organism>
<feature type="transmembrane region" description="Helical" evidence="6">
    <location>
        <begin position="114"/>
        <end position="138"/>
    </location>
</feature>
<reference evidence="7 8" key="1">
    <citation type="journal article" date="2011" name="PLoS Genet.">
        <title>Genome sequencing and comparative transcriptomics of the model entomopathogenic fungi Metarhizium anisopliae and M. acridum.</title>
        <authorList>
            <person name="Gao Q."/>
            <person name="Jin K."/>
            <person name="Ying S.H."/>
            <person name="Zhang Y."/>
            <person name="Xiao G."/>
            <person name="Shang Y."/>
            <person name="Duan Z."/>
            <person name="Hu X."/>
            <person name="Xie X.Q."/>
            <person name="Zhou G."/>
            <person name="Peng G."/>
            <person name="Luo Z."/>
            <person name="Huang W."/>
            <person name="Wang B."/>
            <person name="Fang W."/>
            <person name="Wang S."/>
            <person name="Zhong Y."/>
            <person name="Ma L.J."/>
            <person name="St Leger R.J."/>
            <person name="Zhao G.P."/>
            <person name="Pei Y."/>
            <person name="Feng M.G."/>
            <person name="Xia Y."/>
            <person name="Wang C."/>
        </authorList>
    </citation>
    <scope>NUCLEOTIDE SEQUENCE [LARGE SCALE GENOMIC DNA]</scope>
    <source>
        <strain evidence="7 8">CQMa 102</strain>
    </source>
</reference>
<dbReference type="InterPro" id="IPR011701">
    <property type="entry name" value="MFS"/>
</dbReference>
<dbReference type="Pfam" id="PF07690">
    <property type="entry name" value="MFS_1"/>
    <property type="match status" value="1"/>
</dbReference>
<evidence type="ECO:0000256" key="2">
    <source>
        <dbReference type="ARBA" id="ARBA00022448"/>
    </source>
</evidence>
<keyword evidence="3 6" id="KW-0812">Transmembrane</keyword>
<evidence type="ECO:0000313" key="7">
    <source>
        <dbReference type="EMBL" id="EFY90968.1"/>
    </source>
</evidence>
<feature type="transmembrane region" description="Helical" evidence="6">
    <location>
        <begin position="182"/>
        <end position="202"/>
    </location>
</feature>